<feature type="chain" id="PRO_5003862094" description="RRM domain-containing protein" evidence="3">
    <location>
        <begin position="17"/>
        <end position="499"/>
    </location>
</feature>
<dbReference type="AlphaFoldDB" id="K2NB39"/>
<dbReference type="InterPro" id="IPR012677">
    <property type="entry name" value="Nucleotide-bd_a/b_plait_sf"/>
</dbReference>
<dbReference type="OrthoDB" id="273327at2759"/>
<keyword evidence="1" id="KW-0694">RNA-binding</keyword>
<keyword evidence="3" id="KW-0732">Signal</keyword>
<dbReference type="InterPro" id="IPR000504">
    <property type="entry name" value="RRM_dom"/>
</dbReference>
<dbReference type="GO" id="GO:0003723">
    <property type="term" value="F:RNA binding"/>
    <property type="evidence" value="ECO:0007669"/>
    <property type="project" value="UniProtKB-UniRule"/>
</dbReference>
<gene>
    <name evidence="5" type="ORF">MOQ_004081</name>
</gene>
<accession>K2NB39</accession>
<sequence>MCIIFLTSLLLSPARTHNLEEIISDCGTKLQTFSIVQMNYDYMFVYVNGEKMGLLEDGRLALYQRFPVGSVLYDPCELPPREVPILTDAAEYGVTACKLIPYGHYEAYIPEPTTGDLHPMTGENVCVYVTNLPPNTTAEMLGRYFEAFDMVAEADVFTAPSGECTGRGWVVFQDPSKLLMVPPVLEFFPRLFIYTSLSDKIPTRTTLQLSSVPEILVPGTDIASFAEPALNHNRSGNHRRMNGKASGNFLKISNAANAGVINASAYYFVALIRRDEVEKSVEEGVFWTNPANRRAFYATLERGPVIIIFLLQEYPVIFGYARLLPDGNADKNGFSACTVEWMKHHVFLKEQDMRNIPSVPISKMGDGVPLKPEIGESICQLAEQHPSHSTILERLGQSSPNNGRHVGRGAGVVISGNGNLGGFNSVGGGGLVHSVGDRGTLRSGIGITSLPQPLGARPATRGGHIMNNRIPQRRRPYNDNSNTYVGYGGGGGSVPPRKL</sequence>
<dbReference type="PROSITE" id="PS50102">
    <property type="entry name" value="RRM"/>
    <property type="match status" value="1"/>
</dbReference>
<keyword evidence="6" id="KW-1185">Reference proteome</keyword>
<evidence type="ECO:0000256" key="2">
    <source>
        <dbReference type="SAM" id="MobiDB-lite"/>
    </source>
</evidence>
<feature type="region of interest" description="Disordered" evidence="2">
    <location>
        <begin position="444"/>
        <end position="499"/>
    </location>
</feature>
<evidence type="ECO:0000256" key="3">
    <source>
        <dbReference type="SAM" id="SignalP"/>
    </source>
</evidence>
<dbReference type="Proteomes" id="UP000007350">
    <property type="component" value="Unassembled WGS sequence"/>
</dbReference>
<dbReference type="SUPFAM" id="SSF54928">
    <property type="entry name" value="RNA-binding domain, RBD"/>
    <property type="match status" value="1"/>
</dbReference>
<feature type="signal peptide" evidence="3">
    <location>
        <begin position="1"/>
        <end position="16"/>
    </location>
</feature>
<comment type="caution">
    <text evidence="5">The sequence shown here is derived from an EMBL/GenBank/DDBJ whole genome shotgun (WGS) entry which is preliminary data.</text>
</comment>
<dbReference type="Pfam" id="PF04146">
    <property type="entry name" value="YTH"/>
    <property type="match status" value="1"/>
</dbReference>
<evidence type="ECO:0000256" key="1">
    <source>
        <dbReference type="PROSITE-ProRule" id="PRU00176"/>
    </source>
</evidence>
<protein>
    <recommendedName>
        <fullName evidence="4">RRM domain-containing protein</fullName>
    </recommendedName>
</protein>
<dbReference type="CDD" id="cd00590">
    <property type="entry name" value="RRM_SF"/>
    <property type="match status" value="1"/>
</dbReference>
<dbReference type="Gene3D" id="3.10.590.10">
    <property type="entry name" value="ph1033 like domains"/>
    <property type="match status" value="1"/>
</dbReference>
<proteinExistence type="predicted"/>
<evidence type="ECO:0000259" key="4">
    <source>
        <dbReference type="PROSITE" id="PS50102"/>
    </source>
</evidence>
<feature type="domain" description="RRM" evidence="4">
    <location>
        <begin position="125"/>
        <end position="176"/>
    </location>
</feature>
<dbReference type="EMBL" id="AHKC01010432">
    <property type="protein sequence ID" value="EKF32076.1"/>
    <property type="molecule type" value="Genomic_DNA"/>
</dbReference>
<dbReference type="Gene3D" id="3.30.70.330">
    <property type="match status" value="1"/>
</dbReference>
<dbReference type="InterPro" id="IPR007275">
    <property type="entry name" value="YTH_domain"/>
</dbReference>
<evidence type="ECO:0000313" key="6">
    <source>
        <dbReference type="Proteomes" id="UP000007350"/>
    </source>
</evidence>
<reference evidence="5 6" key="1">
    <citation type="journal article" date="2012" name="BMC Genomics">
        <title>Comparative genomic analysis of human infective Trypanosoma cruzi lineages with the bat-restricted subspecies T. cruzi marinkellei.</title>
        <authorList>
            <person name="Franzen O."/>
            <person name="Talavera-Lopez C."/>
            <person name="Ochaya S."/>
            <person name="Butler C.E."/>
            <person name="Messenger L.A."/>
            <person name="Lewis M.D."/>
            <person name="Llewellyn M.S."/>
            <person name="Marinkelle C.J."/>
            <person name="Tyler K.M."/>
            <person name="Miles M.A."/>
            <person name="Andersson B."/>
        </authorList>
    </citation>
    <scope>NUCLEOTIDE SEQUENCE [LARGE SCALE GENOMIC DNA]</scope>
    <source>
        <strain evidence="5 6">B7</strain>
    </source>
</reference>
<name>K2NB39_TRYCR</name>
<evidence type="ECO:0000313" key="5">
    <source>
        <dbReference type="EMBL" id="EKF32076.1"/>
    </source>
</evidence>
<organism evidence="5 6">
    <name type="scientific">Trypanosoma cruzi marinkellei</name>
    <dbReference type="NCBI Taxonomy" id="85056"/>
    <lineage>
        <taxon>Eukaryota</taxon>
        <taxon>Discoba</taxon>
        <taxon>Euglenozoa</taxon>
        <taxon>Kinetoplastea</taxon>
        <taxon>Metakinetoplastina</taxon>
        <taxon>Trypanosomatida</taxon>
        <taxon>Trypanosomatidae</taxon>
        <taxon>Trypanosoma</taxon>
        <taxon>Schizotrypanum</taxon>
    </lineage>
</organism>
<dbReference type="InterPro" id="IPR035979">
    <property type="entry name" value="RBD_domain_sf"/>
</dbReference>
<dbReference type="Pfam" id="PF00076">
    <property type="entry name" value="RRM_1"/>
    <property type="match status" value="1"/>
</dbReference>